<proteinExistence type="predicted"/>
<organism evidence="3 4">
    <name type="scientific">Pseudonocardia xinjiangensis</name>
    <dbReference type="NCBI Taxonomy" id="75289"/>
    <lineage>
        <taxon>Bacteria</taxon>
        <taxon>Bacillati</taxon>
        <taxon>Actinomycetota</taxon>
        <taxon>Actinomycetes</taxon>
        <taxon>Pseudonocardiales</taxon>
        <taxon>Pseudonocardiaceae</taxon>
        <taxon>Pseudonocardia</taxon>
    </lineage>
</organism>
<feature type="domain" description="FAD-binding" evidence="2">
    <location>
        <begin position="5"/>
        <end position="321"/>
    </location>
</feature>
<dbReference type="Pfam" id="PF01494">
    <property type="entry name" value="FAD_binding_3"/>
    <property type="match status" value="1"/>
</dbReference>
<sequence>MGLPDVLVCGAGIAGLTLAYWLSRHGFPTTVVERAPALRAGGQSVDLRGAGYAVVERMGLLDRMGEVALDHRGFAWVDAVGRVTARIPAELFGTPERMSKVEVLRGDLVRVLHDVGVGAVEYLFDDTISAIVQDGGGVTVSFRKAGRRRYGLVLGADGVHSVVRRLVFGPEARCVRAVGGYTAWFTAPDAGDLDGWFVTHNAPGGRAVSLRSGRSPGESKARLSFTSAPGEHDRHDVAAQQDLVARRFAGVGWKAPALLGAMRAASDFRFDSISQVRLARWSRGRVGLVGDAGYCPTLLTGLGTSLAIVGAYVLAGELATAGGDHRTGFARYEQVLRPYVRRGQSLPLGMHGFAPTGAGVIRLQAASIRCATSRPLRGLLARQLGRVGQFALPDYGRG</sequence>
<dbReference type="PANTHER" id="PTHR46865:SF2">
    <property type="entry name" value="MONOOXYGENASE"/>
    <property type="match status" value="1"/>
</dbReference>
<protein>
    <submittedName>
        <fullName evidence="3">FAD-dependent oxidoreductase</fullName>
    </submittedName>
</protein>
<evidence type="ECO:0000256" key="1">
    <source>
        <dbReference type="SAM" id="MobiDB-lite"/>
    </source>
</evidence>
<dbReference type="RefSeq" id="WP_169394677.1">
    <property type="nucleotide sequence ID" value="NZ_BAAAJH010000008.1"/>
</dbReference>
<evidence type="ECO:0000313" key="3">
    <source>
        <dbReference type="EMBL" id="NMH76596.1"/>
    </source>
</evidence>
<dbReference type="Proteomes" id="UP001296706">
    <property type="component" value="Unassembled WGS sequence"/>
</dbReference>
<gene>
    <name evidence="3" type="ORF">HF577_05710</name>
</gene>
<name>A0ABX1R9Z0_9PSEU</name>
<evidence type="ECO:0000259" key="2">
    <source>
        <dbReference type="Pfam" id="PF01494"/>
    </source>
</evidence>
<dbReference type="PRINTS" id="PR00420">
    <property type="entry name" value="RNGMNOXGNASE"/>
</dbReference>
<feature type="region of interest" description="Disordered" evidence="1">
    <location>
        <begin position="208"/>
        <end position="231"/>
    </location>
</feature>
<dbReference type="Gene3D" id="3.50.50.60">
    <property type="entry name" value="FAD/NAD(P)-binding domain"/>
    <property type="match status" value="1"/>
</dbReference>
<dbReference type="InterPro" id="IPR036188">
    <property type="entry name" value="FAD/NAD-bd_sf"/>
</dbReference>
<dbReference type="InterPro" id="IPR002938">
    <property type="entry name" value="FAD-bd"/>
</dbReference>
<dbReference type="Gene3D" id="3.30.9.10">
    <property type="entry name" value="D-Amino Acid Oxidase, subunit A, domain 2"/>
    <property type="match status" value="1"/>
</dbReference>
<dbReference type="SUPFAM" id="SSF51905">
    <property type="entry name" value="FAD/NAD(P)-binding domain"/>
    <property type="match status" value="1"/>
</dbReference>
<dbReference type="PANTHER" id="PTHR46865">
    <property type="entry name" value="OXIDOREDUCTASE-RELATED"/>
    <property type="match status" value="1"/>
</dbReference>
<dbReference type="EMBL" id="JAAXKY010000011">
    <property type="protein sequence ID" value="NMH76596.1"/>
    <property type="molecule type" value="Genomic_DNA"/>
</dbReference>
<evidence type="ECO:0000313" key="4">
    <source>
        <dbReference type="Proteomes" id="UP001296706"/>
    </source>
</evidence>
<accession>A0ABX1R9Z0</accession>
<dbReference type="InterPro" id="IPR051704">
    <property type="entry name" value="FAD_aromatic-hydroxylase"/>
</dbReference>
<comment type="caution">
    <text evidence="3">The sequence shown here is derived from an EMBL/GenBank/DDBJ whole genome shotgun (WGS) entry which is preliminary data.</text>
</comment>
<reference evidence="3 4" key="1">
    <citation type="submission" date="2020-04" db="EMBL/GenBank/DDBJ databases">
        <authorList>
            <person name="Klaysubun C."/>
            <person name="Duangmal K."/>
            <person name="Lipun K."/>
        </authorList>
    </citation>
    <scope>NUCLEOTIDE SEQUENCE [LARGE SCALE GENOMIC DNA]</scope>
    <source>
        <strain evidence="3 4">JCM 11839</strain>
    </source>
</reference>
<keyword evidence="4" id="KW-1185">Reference proteome</keyword>